<dbReference type="EMBL" id="FQXH01000020">
    <property type="protein sequence ID" value="SHH37850.1"/>
    <property type="molecule type" value="Genomic_DNA"/>
</dbReference>
<dbReference type="Proteomes" id="UP000242520">
    <property type="component" value="Unassembled WGS sequence"/>
</dbReference>
<evidence type="ECO:0000313" key="2">
    <source>
        <dbReference type="EMBL" id="SHH37850.1"/>
    </source>
</evidence>
<gene>
    <name evidence="2" type="ORF">SAMN02744040_01766</name>
</gene>
<dbReference type="InterPro" id="IPR012547">
    <property type="entry name" value="PDDEXK_9"/>
</dbReference>
<evidence type="ECO:0000313" key="3">
    <source>
        <dbReference type="Proteomes" id="UP000242520"/>
    </source>
</evidence>
<feature type="domain" description="AAA-ATPase-like" evidence="1">
    <location>
        <begin position="5"/>
        <end position="229"/>
    </location>
</feature>
<proteinExistence type="predicted"/>
<dbReference type="RefSeq" id="WP_072725638.1">
    <property type="nucleotide sequence ID" value="NZ_FQXH01000020.1"/>
</dbReference>
<dbReference type="InterPro" id="IPR018631">
    <property type="entry name" value="AAA-ATPase-like_dom"/>
</dbReference>
<reference evidence="3" key="1">
    <citation type="submission" date="2016-11" db="EMBL/GenBank/DDBJ databases">
        <authorList>
            <person name="Varghese N."/>
            <person name="Submissions S."/>
        </authorList>
    </citation>
    <scope>NUCLEOTIDE SEQUENCE [LARGE SCALE GENOMIC DNA]</scope>
    <source>
        <strain evidence="3">DSM 15285</strain>
    </source>
</reference>
<evidence type="ECO:0000259" key="1">
    <source>
        <dbReference type="Pfam" id="PF09820"/>
    </source>
</evidence>
<sequence>MRKIPIGISDFKELISENYYYVDKSLFIKEILDDGSKVILIPRPRRFGKTLNMSMLKYFFEKSDEDNRYLFEKLKINNYKEIMDMQGKYPVIYITFKDIKYSNWEDCLSGLKKIIRNEFVKHKYLLEEDILDKYEKIEFKSILESEAEYVDFLESLKVLSKYLAKYYKQKTVVLIDEYDVPIQSGYLNNYYGKVIEFMRIFLSAVLKDNEYLQKGVLTGILRVAKESIFSGLNNLKVCTILKNHYSDKFGFLENEVKEILKYYNIESEMDEVRKWYNGYIFGKNVIYNPWSILNYVDNYEKGYRPYWVNTSSNDLVKIILTKSGEFIKKDLEDLIKGKDIVKTINEDIVMKDIDKSSENVWSFLLFSGYLKVVNEEFKRGKTYCNLKIPNLEVAYLYEEIIMSWFDESINNDKFNIMLKSLVNGDIKTFSKILKEFVLSSISYFDTGGNESEKVYHAFVLGMLVALCDDYEVKSNRESGYGRYDVALIPKDKSKIGIIMEFKKVDKDDKENLEIAAQNAINQIKNKNYKLDLLDRGIKNIIELGIAFEGKDVLVMQS</sequence>
<dbReference type="STRING" id="1123350.SAMN02744040_01766"/>
<dbReference type="PANTHER" id="PTHR34825">
    <property type="entry name" value="CONSERVED PROTEIN, WITH A WEAK D-GALACTARATE DEHYDRATASE/ALTRONATE HYDROLASE DOMAIN"/>
    <property type="match status" value="1"/>
</dbReference>
<dbReference type="Pfam" id="PF08011">
    <property type="entry name" value="PDDEXK_9"/>
    <property type="match status" value="1"/>
</dbReference>
<dbReference type="Pfam" id="PF09820">
    <property type="entry name" value="AAA-ATPase_like"/>
    <property type="match status" value="1"/>
</dbReference>
<name>A0A1M5SHG7_9FIRM</name>
<organism evidence="2 3">
    <name type="scientific">Tepidibacter thalassicus DSM 15285</name>
    <dbReference type="NCBI Taxonomy" id="1123350"/>
    <lineage>
        <taxon>Bacteria</taxon>
        <taxon>Bacillati</taxon>
        <taxon>Bacillota</taxon>
        <taxon>Clostridia</taxon>
        <taxon>Peptostreptococcales</taxon>
        <taxon>Peptostreptococcaceae</taxon>
        <taxon>Tepidibacter</taxon>
    </lineage>
</organism>
<accession>A0A1M5SHG7</accession>
<dbReference type="OrthoDB" id="1050390at2"/>
<protein>
    <submittedName>
        <fullName evidence="2">PD-(D/E)XK nuclease superfamily protein</fullName>
    </submittedName>
</protein>
<dbReference type="AlphaFoldDB" id="A0A1M5SHG7"/>
<dbReference type="PANTHER" id="PTHR34825:SF1">
    <property type="entry name" value="AAA-ATPASE-LIKE DOMAIN-CONTAINING PROTEIN"/>
    <property type="match status" value="1"/>
</dbReference>
<keyword evidence="3" id="KW-1185">Reference proteome</keyword>